<sequence>MRGQTKPELLLNVTVVEDIILINAPPKCDNYGRMGHKAKDCGSKNVASGATIQSNVVGYECGEGGH</sequence>
<dbReference type="Gene3D" id="4.10.60.10">
    <property type="entry name" value="Zinc finger, CCHC-type"/>
    <property type="match status" value="1"/>
</dbReference>
<organism evidence="1">
    <name type="scientific">Tanacetum cinerariifolium</name>
    <name type="common">Dalmatian daisy</name>
    <name type="synonym">Chrysanthemum cinerariifolium</name>
    <dbReference type="NCBI Taxonomy" id="118510"/>
    <lineage>
        <taxon>Eukaryota</taxon>
        <taxon>Viridiplantae</taxon>
        <taxon>Streptophyta</taxon>
        <taxon>Embryophyta</taxon>
        <taxon>Tracheophyta</taxon>
        <taxon>Spermatophyta</taxon>
        <taxon>Magnoliopsida</taxon>
        <taxon>eudicotyledons</taxon>
        <taxon>Gunneridae</taxon>
        <taxon>Pentapetalae</taxon>
        <taxon>asterids</taxon>
        <taxon>campanulids</taxon>
        <taxon>Asterales</taxon>
        <taxon>Asteraceae</taxon>
        <taxon>Asteroideae</taxon>
        <taxon>Anthemideae</taxon>
        <taxon>Anthemidinae</taxon>
        <taxon>Tanacetum</taxon>
    </lineage>
</organism>
<name>A0A699K5C3_TANCI</name>
<evidence type="ECO:0008006" key="2">
    <source>
        <dbReference type="Google" id="ProtNLM"/>
    </source>
</evidence>
<dbReference type="EMBL" id="BKCJ010484799">
    <property type="protein sequence ID" value="GFA77144.1"/>
    <property type="molecule type" value="Genomic_DNA"/>
</dbReference>
<proteinExistence type="predicted"/>
<gene>
    <name evidence="1" type="ORF">Tci_649116</name>
</gene>
<feature type="non-terminal residue" evidence="1">
    <location>
        <position position="66"/>
    </location>
</feature>
<evidence type="ECO:0000313" key="1">
    <source>
        <dbReference type="EMBL" id="GFA77144.1"/>
    </source>
</evidence>
<comment type="caution">
    <text evidence="1">The sequence shown here is derived from an EMBL/GenBank/DDBJ whole genome shotgun (WGS) entry which is preliminary data.</text>
</comment>
<dbReference type="AlphaFoldDB" id="A0A699K5C3"/>
<accession>A0A699K5C3</accession>
<protein>
    <recommendedName>
        <fullName evidence="2">CCHC-type domain-containing protein</fullName>
    </recommendedName>
</protein>
<reference evidence="1" key="1">
    <citation type="journal article" date="2019" name="Sci. Rep.">
        <title>Draft genome of Tanacetum cinerariifolium, the natural source of mosquito coil.</title>
        <authorList>
            <person name="Yamashiro T."/>
            <person name="Shiraishi A."/>
            <person name="Satake H."/>
            <person name="Nakayama K."/>
        </authorList>
    </citation>
    <scope>NUCLEOTIDE SEQUENCE</scope>
</reference>